<dbReference type="Proteomes" id="UP000803844">
    <property type="component" value="Unassembled WGS sequence"/>
</dbReference>
<organism evidence="1 2">
    <name type="scientific">Cryphonectria parasitica (strain ATCC 38755 / EP155)</name>
    <dbReference type="NCBI Taxonomy" id="660469"/>
    <lineage>
        <taxon>Eukaryota</taxon>
        <taxon>Fungi</taxon>
        <taxon>Dikarya</taxon>
        <taxon>Ascomycota</taxon>
        <taxon>Pezizomycotina</taxon>
        <taxon>Sordariomycetes</taxon>
        <taxon>Sordariomycetidae</taxon>
        <taxon>Diaporthales</taxon>
        <taxon>Cryphonectriaceae</taxon>
        <taxon>Cryphonectria-Endothia species complex</taxon>
        <taxon>Cryphonectria</taxon>
    </lineage>
</organism>
<dbReference type="AlphaFoldDB" id="A0A9P4Y977"/>
<accession>A0A9P4Y977</accession>
<proteinExistence type="predicted"/>
<sequence length="122" mass="13508">MTFPSKISGIEEQVHLVMWPVSCRAVRPRERAGQKMDLLLCRVSRDAHVDLRRWQDAHYFRKERAVCAGALNADEGPRQLAGARACRDVPAGEQIESLCGREGCPCAFKGAIDTPDTDKGSI</sequence>
<comment type="caution">
    <text evidence="1">The sequence shown here is derived from an EMBL/GenBank/DDBJ whole genome shotgun (WGS) entry which is preliminary data.</text>
</comment>
<evidence type="ECO:0000313" key="2">
    <source>
        <dbReference type="Proteomes" id="UP000803844"/>
    </source>
</evidence>
<reference evidence="1" key="1">
    <citation type="journal article" date="2020" name="Phytopathology">
        <title>Genome sequence of the chestnut blight fungus Cryphonectria parasitica EP155: A fundamental resource for an archetypical invasive plant pathogen.</title>
        <authorList>
            <person name="Crouch J.A."/>
            <person name="Dawe A."/>
            <person name="Aerts A."/>
            <person name="Barry K."/>
            <person name="Churchill A.C.L."/>
            <person name="Grimwood J."/>
            <person name="Hillman B."/>
            <person name="Milgroom M.G."/>
            <person name="Pangilinan J."/>
            <person name="Smith M."/>
            <person name="Salamov A."/>
            <person name="Schmutz J."/>
            <person name="Yadav J."/>
            <person name="Grigoriev I.V."/>
            <person name="Nuss D."/>
        </authorList>
    </citation>
    <scope>NUCLEOTIDE SEQUENCE</scope>
    <source>
        <strain evidence="1">EP155</strain>
    </source>
</reference>
<gene>
    <name evidence="1" type="ORF">M406DRAFT_75782</name>
</gene>
<dbReference type="RefSeq" id="XP_040780258.1">
    <property type="nucleotide sequence ID" value="XM_040925898.1"/>
</dbReference>
<dbReference type="EMBL" id="MU032345">
    <property type="protein sequence ID" value="KAF3769297.1"/>
    <property type="molecule type" value="Genomic_DNA"/>
</dbReference>
<evidence type="ECO:0000313" key="1">
    <source>
        <dbReference type="EMBL" id="KAF3769297.1"/>
    </source>
</evidence>
<dbReference type="GeneID" id="63843027"/>
<protein>
    <submittedName>
        <fullName evidence="1">Uncharacterized protein</fullName>
    </submittedName>
</protein>
<name>A0A9P4Y977_CRYP1</name>
<keyword evidence="2" id="KW-1185">Reference proteome</keyword>